<proteinExistence type="predicted"/>
<dbReference type="Proteomes" id="UP000016932">
    <property type="component" value="Unassembled WGS sequence"/>
</dbReference>
<evidence type="ECO:0000313" key="1">
    <source>
        <dbReference type="EMBL" id="EME84344.1"/>
    </source>
</evidence>
<reference evidence="1 2" key="1">
    <citation type="journal article" date="2012" name="PLoS Pathog.">
        <title>Diverse lifestyles and strategies of plant pathogenesis encoded in the genomes of eighteen Dothideomycetes fungi.</title>
        <authorList>
            <person name="Ohm R.A."/>
            <person name="Feau N."/>
            <person name="Henrissat B."/>
            <person name="Schoch C.L."/>
            <person name="Horwitz B.A."/>
            <person name="Barry K.W."/>
            <person name="Condon B.J."/>
            <person name="Copeland A.C."/>
            <person name="Dhillon B."/>
            <person name="Glaser F."/>
            <person name="Hesse C.N."/>
            <person name="Kosti I."/>
            <person name="LaButti K."/>
            <person name="Lindquist E.A."/>
            <person name="Lucas S."/>
            <person name="Salamov A.A."/>
            <person name="Bradshaw R.E."/>
            <person name="Ciuffetti L."/>
            <person name="Hamelin R.C."/>
            <person name="Kema G.H.J."/>
            <person name="Lawrence C."/>
            <person name="Scott J.A."/>
            <person name="Spatafora J.W."/>
            <person name="Turgeon B.G."/>
            <person name="de Wit P.J.G.M."/>
            <person name="Zhong S."/>
            <person name="Goodwin S.B."/>
            <person name="Grigoriev I.V."/>
        </authorList>
    </citation>
    <scope>NUCLEOTIDE SEQUENCE [LARGE SCALE GENOMIC DNA]</scope>
    <source>
        <strain evidence="1 2">CIRAD86</strain>
    </source>
</reference>
<evidence type="ECO:0000313" key="2">
    <source>
        <dbReference type="Proteomes" id="UP000016932"/>
    </source>
</evidence>
<organism evidence="1 2">
    <name type="scientific">Pseudocercospora fijiensis (strain CIRAD86)</name>
    <name type="common">Black leaf streak disease fungus</name>
    <name type="synonym">Mycosphaerella fijiensis</name>
    <dbReference type="NCBI Taxonomy" id="383855"/>
    <lineage>
        <taxon>Eukaryota</taxon>
        <taxon>Fungi</taxon>
        <taxon>Dikarya</taxon>
        <taxon>Ascomycota</taxon>
        <taxon>Pezizomycotina</taxon>
        <taxon>Dothideomycetes</taxon>
        <taxon>Dothideomycetidae</taxon>
        <taxon>Mycosphaerellales</taxon>
        <taxon>Mycosphaerellaceae</taxon>
        <taxon>Pseudocercospora</taxon>
    </lineage>
</organism>
<accession>M2ZZK8</accession>
<keyword evidence="2" id="KW-1185">Reference proteome</keyword>
<dbReference type="VEuPathDB" id="FungiDB:MYCFIDRAFT_210854"/>
<dbReference type="HOGENOM" id="CLU_2747073_0_0_1"/>
<name>M2ZZK8_PSEFD</name>
<gene>
    <name evidence="1" type="ORF">MYCFIDRAFT_182322</name>
</gene>
<protein>
    <submittedName>
        <fullName evidence="1">Uncharacterized protein</fullName>
    </submittedName>
</protein>
<sequence length="71" mass="8105">TRSIASRQKCNQNIPHTSLFRDSSLLSNLDEQQYNKQQNAASTSLSWLSYPTKDALYSHSTIRSKTSQHSF</sequence>
<feature type="non-terminal residue" evidence="1">
    <location>
        <position position="1"/>
    </location>
</feature>
<dbReference type="AlphaFoldDB" id="M2ZZK8"/>
<dbReference type="EMBL" id="KB446557">
    <property type="protein sequence ID" value="EME84344.1"/>
    <property type="molecule type" value="Genomic_DNA"/>
</dbReference>
<dbReference type="KEGG" id="pfj:MYCFIDRAFT_210854"/>
<dbReference type="RefSeq" id="XP_007924968.1">
    <property type="nucleotide sequence ID" value="XM_007926777.1"/>
</dbReference>